<keyword evidence="3" id="KW-0255">Endonuclease</keyword>
<keyword evidence="3" id="KW-0540">Nuclease</keyword>
<organism evidence="3 4">
    <name type="scientific">Cohnella faecalis</name>
    <dbReference type="NCBI Taxonomy" id="2315694"/>
    <lineage>
        <taxon>Bacteria</taxon>
        <taxon>Bacillati</taxon>
        <taxon>Bacillota</taxon>
        <taxon>Bacilli</taxon>
        <taxon>Bacillales</taxon>
        <taxon>Paenibacillaceae</taxon>
        <taxon>Cohnella</taxon>
    </lineage>
</organism>
<dbReference type="RefSeq" id="WP_119147441.1">
    <property type="nucleotide sequence ID" value="NZ_JBHSOV010000005.1"/>
</dbReference>
<dbReference type="EMBL" id="QXJM01000014">
    <property type="protein sequence ID" value="RIE05208.1"/>
    <property type="molecule type" value="Genomic_DNA"/>
</dbReference>
<dbReference type="InterPro" id="IPR048987">
    <property type="entry name" value="PIN-TPR-GreABC"/>
</dbReference>
<dbReference type="Pfam" id="PF20698">
    <property type="entry name" value="PIN-TPR-GreABC"/>
    <property type="match status" value="1"/>
</dbReference>
<proteinExistence type="predicted"/>
<name>A0A398CX99_9BACL</name>
<evidence type="ECO:0000313" key="4">
    <source>
        <dbReference type="Proteomes" id="UP000266340"/>
    </source>
</evidence>
<protein>
    <submittedName>
        <fullName evidence="3">HNH endonuclease</fullName>
    </submittedName>
</protein>
<dbReference type="AlphaFoldDB" id="A0A398CX99"/>
<dbReference type="Proteomes" id="UP000266340">
    <property type="component" value="Unassembled WGS sequence"/>
</dbReference>
<keyword evidence="4" id="KW-1185">Reference proteome</keyword>
<gene>
    <name evidence="3" type="ORF">D3H35_01420</name>
</gene>
<evidence type="ECO:0000313" key="3">
    <source>
        <dbReference type="EMBL" id="RIE05208.1"/>
    </source>
</evidence>
<keyword evidence="3" id="KW-0378">Hydrolase</keyword>
<dbReference type="Pfam" id="PF24407">
    <property type="entry name" value="HTH_upst_double_PIN"/>
    <property type="match status" value="1"/>
</dbReference>
<accession>A0A398CX99</accession>
<evidence type="ECO:0000259" key="1">
    <source>
        <dbReference type="Pfam" id="PF20698"/>
    </source>
</evidence>
<dbReference type="InterPro" id="IPR056620">
    <property type="entry name" value="HTH_next_PIN-TPR-GreABC"/>
</dbReference>
<evidence type="ECO:0000259" key="2">
    <source>
        <dbReference type="Pfam" id="PF24407"/>
    </source>
</evidence>
<reference evidence="3 4" key="1">
    <citation type="submission" date="2018-09" db="EMBL/GenBank/DDBJ databases">
        <title>Cohnella cavernae sp. nov., isolated from a karst cave.</title>
        <authorList>
            <person name="Zhu H."/>
        </authorList>
    </citation>
    <scope>NUCLEOTIDE SEQUENCE [LARGE SCALE GENOMIC DNA]</scope>
    <source>
        <strain evidence="3 4">K2E09-144</strain>
    </source>
</reference>
<feature type="domain" description="PIN" evidence="1">
    <location>
        <begin position="945"/>
        <end position="1054"/>
    </location>
</feature>
<dbReference type="GO" id="GO:0004519">
    <property type="term" value="F:endonuclease activity"/>
    <property type="evidence" value="ECO:0007669"/>
    <property type="project" value="UniProtKB-KW"/>
</dbReference>
<sequence>MNFIKRLFNRKQISEERQINETINHNTHNGNQSIIARNITGSTIMQYYEGNRTSERIIDERISKELECLRRSRFYSDFDTARETLIFANSLLDGGLSSGSSVVRCHSLAWCSRLLSITEVDKAQELLNHAKALGSCPEINVAEAFITSKKGDKHAALTALASENSPLSRSAAIMIVVQHDGALGAIVWFEHAGYTILDLNSDGKYHLMTLYLQTSQWEKIESCLDKITVDDQNNSPALNQILGICHLVGAIPAEFRTSVLNQVPFHAARFPLAADSKALTGRRIACQYFITATNIAHDLKCHRSEALFSEYALWLQLMDPSEAANGREKLEVRLREPFSRLRIIHLGIQFGIKLDLEMVEREIERHIILHGGLTHDTAVARFALAFTKNNPEDVANYIMRHLKELSQHIDGKYMQILQIEMLAEASLPDRAKESFERLLEEGLTQAEENRLRRVISEIEGINPIEALKEQFKKTDSIVDLQLLIDQLEKLGSYEELSMYSELLYTRTSALSDAERLATTLHKLKKSEKVVELIAANRELLSQSKILHMLFCWSLYSEGSLIEARSEMQNCDEEYDDPNYRLLRVSLGITVGDWNSLAAFVAKEYQKKEKRTAKELISAAQLAHNLGSPEAKELTFSAVEKGSDDADILVKAYFLATKAGWEDDENVANWLNSASGLSDINGPIQSYSLKEMVDMKPNWDRRESEVLQLYGRGDIPMFFAADFLNKTLVQTMLIPAHINLVERDPRRIVSIPAYSGNRRQRILQLDGTIAFDVSALLTLNFLSLLDKVFDLFDTIYLPHSTLQWLFEEKQKISFHQPSRVTAARQIQHMLATGVIEKHIPKTSPDSELAVQIGDELALFITEAKLDNDNSYVVRPYPVHRISSLMEEEADLTKYDHVLSSCNAIVQILRRMGQITAEEERKATNYLKFHEKPWPNQPQIKMGAKLYLDDLALTYFHQIGILEKLRAAGFKLFVSSRELIEANNLVSYSNISDKIITAIESIRSVVNSRIESGKIKICRISLDENNVISEHPTAEIFNLATSCHSIIIDDRFFNKNEYVANGIQQMTIYSTLDILDTLVSINLITDEERMEHRTLLRRAGYFSIPVTDLELSNHLKASSVLGDKVLESAELKAIRENILQVRMRTWLQLPSESLWLDDFLSVFTTVLKEVWCTEEELPNIRARSNWIINQIDLLGWAHTLESEPAENLIKTGRGEFIFKLLVPPLGASKELKIEYWDWVEEVVLIPIKDNFPDLFLWLLDRYSELIATISNMYAQGGLLDD</sequence>
<comment type="caution">
    <text evidence="3">The sequence shown here is derived from an EMBL/GenBank/DDBJ whole genome shotgun (WGS) entry which is preliminary data.</text>
</comment>
<feature type="domain" description="HTH" evidence="2">
    <location>
        <begin position="688"/>
        <end position="757"/>
    </location>
</feature>
<dbReference type="OrthoDB" id="8690389at2"/>